<dbReference type="GO" id="GO:0004476">
    <property type="term" value="F:mannose-6-phosphate isomerase activity"/>
    <property type="evidence" value="ECO:0007669"/>
    <property type="project" value="UniProtKB-EC"/>
</dbReference>
<keyword evidence="2 3" id="KW-0862">Zinc</keyword>
<evidence type="ECO:0000259" key="5">
    <source>
        <dbReference type="Pfam" id="PF20511"/>
    </source>
</evidence>
<dbReference type="SUPFAM" id="SSF51182">
    <property type="entry name" value="RmlC-like cupins"/>
    <property type="match status" value="1"/>
</dbReference>
<dbReference type="Gene3D" id="2.60.120.10">
    <property type="entry name" value="Jelly Rolls"/>
    <property type="match status" value="1"/>
</dbReference>
<dbReference type="EMBL" id="CP114014">
    <property type="protein sequence ID" value="XAY05285.1"/>
    <property type="molecule type" value="Genomic_DNA"/>
</dbReference>
<dbReference type="CDD" id="cd07010">
    <property type="entry name" value="cupin_PMI_type_I_N_bac"/>
    <property type="match status" value="1"/>
</dbReference>
<dbReference type="PANTHER" id="PTHR42742:SF3">
    <property type="entry name" value="FRUCTOKINASE"/>
    <property type="match status" value="1"/>
</dbReference>
<gene>
    <name evidence="6" type="primary">manA</name>
    <name evidence="6" type="ORF">DSM112329_02133</name>
</gene>
<dbReference type="EC" id="5.3.1.8" evidence="6"/>
<dbReference type="Pfam" id="PF20511">
    <property type="entry name" value="PMI_typeI_cat"/>
    <property type="match status" value="1"/>
</dbReference>
<dbReference type="GO" id="GO:0008270">
    <property type="term" value="F:zinc ion binding"/>
    <property type="evidence" value="ECO:0007669"/>
    <property type="project" value="InterPro"/>
</dbReference>
<reference evidence="6" key="1">
    <citation type="submission" date="2022-12" db="EMBL/GenBank/DDBJ databases">
        <title>Paraconexibacter alkalitolerans sp. nov. and Baekduia alba sp. nov., isolated from soil and emended description of the genera Paraconexibacter (Chun et al., 2020) and Baekduia (An et al., 2020).</title>
        <authorList>
            <person name="Vieira S."/>
            <person name="Huber K.J."/>
            <person name="Geppert A."/>
            <person name="Wolf J."/>
            <person name="Neumann-Schaal M."/>
            <person name="Muesken M."/>
            <person name="Overmann J."/>
        </authorList>
    </citation>
    <scope>NUCLEOTIDE SEQUENCE</scope>
    <source>
        <strain evidence="6">AEG42_29</strain>
    </source>
</reference>
<evidence type="ECO:0000256" key="1">
    <source>
        <dbReference type="ARBA" id="ARBA00022723"/>
    </source>
</evidence>
<keyword evidence="1 3" id="KW-0479">Metal-binding</keyword>
<feature type="binding site" evidence="3">
    <location>
        <position position="103"/>
    </location>
    <ligand>
        <name>Zn(2+)</name>
        <dbReference type="ChEBI" id="CHEBI:29105"/>
    </ligand>
</feature>
<evidence type="ECO:0000256" key="2">
    <source>
        <dbReference type="ARBA" id="ARBA00022833"/>
    </source>
</evidence>
<sequence length="315" mass="33773">MFSEPVAFTPLFMERIWGGRLLEERYGKPLPEGPPIGESWEVVDRPEAQSVVIGGARDGATLNELWTDEREAVFGPRAAAFGDRFPILIKLLDARETLSVQVHPPDHLADELQGEPKNELWYLADAAPDAHLYVGLRAGVTREAFTVALEAGEDVSAMLHRIDVTGGDAIFIPSGRVHAIGGGCLIMEIQQNSDTTYRVFDFNRLGLDGEPRELHVPQSMASIDWDDVEPPLHAGDGPIADNAFFTVTRRALTGPAMVTTPGECAIVAVVDGDVHCGSSTFAPGQFFLVPADGGAELPVGPVSGEATVLVTELPG</sequence>
<dbReference type="GO" id="GO:0005975">
    <property type="term" value="P:carbohydrate metabolic process"/>
    <property type="evidence" value="ECO:0007669"/>
    <property type="project" value="InterPro"/>
</dbReference>
<dbReference type="AlphaFoldDB" id="A0AAU7AUK3"/>
<evidence type="ECO:0000256" key="4">
    <source>
        <dbReference type="PIRSR" id="PIRSR036894-2"/>
    </source>
</evidence>
<feature type="binding site" evidence="3">
    <location>
        <position position="119"/>
    </location>
    <ligand>
        <name>Zn(2+)</name>
        <dbReference type="ChEBI" id="CHEBI:29105"/>
    </ligand>
</feature>
<protein>
    <submittedName>
        <fullName evidence="6">Mannose-6-phosphate isomerase ManA</fullName>
        <ecNumber evidence="6">5.3.1.8</ecNumber>
    </submittedName>
</protein>
<evidence type="ECO:0000313" key="6">
    <source>
        <dbReference type="EMBL" id="XAY05285.1"/>
    </source>
</evidence>
<comment type="cofactor">
    <cofactor evidence="3">
        <name>Zn(2+)</name>
        <dbReference type="ChEBI" id="CHEBI:29105"/>
    </cofactor>
    <text evidence="3">Binds 1 zinc ion per subunit.</text>
</comment>
<dbReference type="PANTHER" id="PTHR42742">
    <property type="entry name" value="TRANSCRIPTIONAL REPRESSOR MPRA"/>
    <property type="match status" value="1"/>
</dbReference>
<organism evidence="6">
    <name type="scientific">Paraconexibacter sp. AEG42_29</name>
    <dbReference type="NCBI Taxonomy" id="2997339"/>
    <lineage>
        <taxon>Bacteria</taxon>
        <taxon>Bacillati</taxon>
        <taxon>Actinomycetota</taxon>
        <taxon>Thermoleophilia</taxon>
        <taxon>Solirubrobacterales</taxon>
        <taxon>Paraconexibacteraceae</taxon>
        <taxon>Paraconexibacter</taxon>
    </lineage>
</organism>
<name>A0AAU7AUK3_9ACTN</name>
<feature type="binding site" evidence="3">
    <location>
        <position position="178"/>
    </location>
    <ligand>
        <name>Zn(2+)</name>
        <dbReference type="ChEBI" id="CHEBI:29105"/>
    </ligand>
</feature>
<dbReference type="KEGG" id="parq:DSM112329_02133"/>
<dbReference type="InterPro" id="IPR051804">
    <property type="entry name" value="Carb_Metab_Reg_Kinase/Isom"/>
</dbReference>
<dbReference type="InterPro" id="IPR046457">
    <property type="entry name" value="PMI_typeI_cat"/>
</dbReference>
<keyword evidence="6" id="KW-0413">Isomerase</keyword>
<proteinExistence type="predicted"/>
<dbReference type="PIRSF" id="PIRSF036894">
    <property type="entry name" value="PMI_Firm_short"/>
    <property type="match status" value="1"/>
</dbReference>
<feature type="domain" description="Phosphomannose isomerase type I catalytic" evidence="5">
    <location>
        <begin position="11"/>
        <end position="114"/>
    </location>
</feature>
<dbReference type="RefSeq" id="WP_354701797.1">
    <property type="nucleotide sequence ID" value="NZ_CP114014.1"/>
</dbReference>
<dbReference type="InterPro" id="IPR014710">
    <property type="entry name" value="RmlC-like_jellyroll"/>
</dbReference>
<dbReference type="InterPro" id="IPR011051">
    <property type="entry name" value="RmlC_Cupin_sf"/>
</dbReference>
<feature type="active site" evidence="4">
    <location>
        <position position="198"/>
    </location>
</feature>
<dbReference type="InterPro" id="IPR014628">
    <property type="entry name" value="Man6P_isomerase_Firm_short"/>
</dbReference>
<evidence type="ECO:0000256" key="3">
    <source>
        <dbReference type="PIRSR" id="PIRSR036894-1"/>
    </source>
</evidence>
<accession>A0AAU7AUK3</accession>